<dbReference type="SMART" id="SM01255">
    <property type="entry name" value="KNOX1"/>
    <property type="match status" value="1"/>
</dbReference>
<dbReference type="SMART" id="SM01256">
    <property type="entry name" value="KNOX2"/>
    <property type="match status" value="1"/>
</dbReference>
<feature type="compositionally biased region" description="Low complexity" evidence="7">
    <location>
        <begin position="163"/>
        <end position="179"/>
    </location>
</feature>
<evidence type="ECO:0000256" key="1">
    <source>
        <dbReference type="ARBA" id="ARBA00004123"/>
    </source>
</evidence>
<dbReference type="GO" id="GO:0006355">
    <property type="term" value="P:regulation of DNA-templated transcription"/>
    <property type="evidence" value="ECO:0007669"/>
    <property type="project" value="InterPro"/>
</dbReference>
<dbReference type="GO" id="GO:0003677">
    <property type="term" value="F:DNA binding"/>
    <property type="evidence" value="ECO:0007669"/>
    <property type="project" value="UniProtKB-UniRule"/>
</dbReference>
<dbReference type="EMBL" id="JBBWWQ010000021">
    <property type="protein sequence ID" value="KAK8914505.1"/>
    <property type="molecule type" value="Genomic_DNA"/>
</dbReference>
<dbReference type="InterPro" id="IPR001356">
    <property type="entry name" value="HD"/>
</dbReference>
<comment type="caution">
    <text evidence="10">The sequence shown here is derived from an EMBL/GenBank/DDBJ whole genome shotgun (WGS) entry which is preliminary data.</text>
</comment>
<keyword evidence="4 5" id="KW-0539">Nucleus</keyword>
<dbReference type="Pfam" id="PF03790">
    <property type="entry name" value="KNOX1"/>
    <property type="match status" value="1"/>
</dbReference>
<evidence type="ECO:0000256" key="2">
    <source>
        <dbReference type="ARBA" id="ARBA00023125"/>
    </source>
</evidence>
<reference evidence="10 11" key="1">
    <citation type="journal article" date="2022" name="Nat. Plants">
        <title>Genomes of leafy and leafless Platanthera orchids illuminate the evolution of mycoheterotrophy.</title>
        <authorList>
            <person name="Li M.H."/>
            <person name="Liu K.W."/>
            <person name="Li Z."/>
            <person name="Lu H.C."/>
            <person name="Ye Q.L."/>
            <person name="Zhang D."/>
            <person name="Wang J.Y."/>
            <person name="Li Y.F."/>
            <person name="Zhong Z.M."/>
            <person name="Liu X."/>
            <person name="Yu X."/>
            <person name="Liu D.K."/>
            <person name="Tu X.D."/>
            <person name="Liu B."/>
            <person name="Hao Y."/>
            <person name="Liao X.Y."/>
            <person name="Jiang Y.T."/>
            <person name="Sun W.H."/>
            <person name="Chen J."/>
            <person name="Chen Y.Q."/>
            <person name="Ai Y."/>
            <person name="Zhai J.W."/>
            <person name="Wu S.S."/>
            <person name="Zhou Z."/>
            <person name="Hsiao Y.Y."/>
            <person name="Wu W.L."/>
            <person name="Chen Y.Y."/>
            <person name="Lin Y.F."/>
            <person name="Hsu J.L."/>
            <person name="Li C.Y."/>
            <person name="Wang Z.W."/>
            <person name="Zhao X."/>
            <person name="Zhong W.Y."/>
            <person name="Ma X.K."/>
            <person name="Ma L."/>
            <person name="Huang J."/>
            <person name="Chen G.Z."/>
            <person name="Huang M.Z."/>
            <person name="Huang L."/>
            <person name="Peng D.H."/>
            <person name="Luo Y.B."/>
            <person name="Zou S.Q."/>
            <person name="Chen S.P."/>
            <person name="Lan S."/>
            <person name="Tsai W.C."/>
            <person name="Van de Peer Y."/>
            <person name="Liu Z.J."/>
        </authorList>
    </citation>
    <scope>NUCLEOTIDE SEQUENCE [LARGE SCALE GENOMIC DNA]</scope>
    <source>
        <strain evidence="10">Lor287</strain>
    </source>
</reference>
<evidence type="ECO:0000256" key="6">
    <source>
        <dbReference type="PROSITE-ProRule" id="PRU00559"/>
    </source>
</evidence>
<evidence type="ECO:0000256" key="3">
    <source>
        <dbReference type="ARBA" id="ARBA00023155"/>
    </source>
</evidence>
<dbReference type="InterPro" id="IPR008422">
    <property type="entry name" value="KN_HD"/>
</dbReference>
<dbReference type="PROSITE" id="PS50071">
    <property type="entry name" value="HOMEOBOX_2"/>
    <property type="match status" value="1"/>
</dbReference>
<comment type="subcellular location">
    <subcellularLocation>
        <location evidence="1 5">Nucleus</location>
    </subcellularLocation>
</comment>
<protein>
    <submittedName>
        <fullName evidence="10">Homeobox protein knotted-1-like 1</fullName>
    </submittedName>
</protein>
<dbReference type="Gene3D" id="1.10.10.60">
    <property type="entry name" value="Homeodomain-like"/>
    <property type="match status" value="1"/>
</dbReference>
<evidence type="ECO:0000313" key="11">
    <source>
        <dbReference type="Proteomes" id="UP001418222"/>
    </source>
</evidence>
<dbReference type="GO" id="GO:0005634">
    <property type="term" value="C:nucleus"/>
    <property type="evidence" value="ECO:0007669"/>
    <property type="project" value="UniProtKB-SubCell"/>
</dbReference>
<keyword evidence="3 5" id="KW-0371">Homeobox</keyword>
<name>A0AAP0ATZ6_9ASPA</name>
<sequence>MRGRERIDMEDLFSIHPGIAPTTLIGAGEMMFDDEVEAASGCGGVAGDCTDLIKAKIARHPCYPSLLSAYIECRKVGAPPEMALLLEEIATERIADYGVSECGAAAAAEIPTDPELDNFMDSYCRVLAWYKEELSKPFDEASSFLSSIETQFRSLCKPSAAPAISSSSAASSPGAVTSPLPSRLDEALGSSDEEPSYGDDDPSEIYDSSSRVPDNELKEMLRKKYSGHLSSLKKEFLKTTKKGKIPRDARSTLLVWWNSHYQWPYPTEEEKIKLAELTGLDPKQINNWFINQRKRHWNPPEVAQLALAEGLGGGSTPSMVCFETGTAEQRP</sequence>
<dbReference type="SMART" id="SM01188">
    <property type="entry name" value="ELK"/>
    <property type="match status" value="1"/>
</dbReference>
<dbReference type="Proteomes" id="UP001418222">
    <property type="component" value="Unassembled WGS sequence"/>
</dbReference>
<gene>
    <name evidence="10" type="primary">OSH6</name>
    <name evidence="10" type="ORF">KSP39_PZI023821</name>
</gene>
<feature type="compositionally biased region" description="Acidic residues" evidence="7">
    <location>
        <begin position="191"/>
        <end position="204"/>
    </location>
</feature>
<keyword evidence="2 5" id="KW-0238">DNA-binding</keyword>
<evidence type="ECO:0000256" key="7">
    <source>
        <dbReference type="SAM" id="MobiDB-lite"/>
    </source>
</evidence>
<dbReference type="InterPro" id="IPR050224">
    <property type="entry name" value="TALE_homeobox"/>
</dbReference>
<dbReference type="AlphaFoldDB" id="A0AAP0ATZ6"/>
<feature type="domain" description="ELK" evidence="9">
    <location>
        <begin position="216"/>
        <end position="236"/>
    </location>
</feature>
<comment type="similarity">
    <text evidence="6">Belongs to the TALE/KNOX homeobox family.</text>
</comment>
<dbReference type="PROSITE" id="PS51213">
    <property type="entry name" value="ELK"/>
    <property type="match status" value="1"/>
</dbReference>
<dbReference type="SMART" id="SM00389">
    <property type="entry name" value="HOX"/>
    <property type="match status" value="1"/>
</dbReference>
<keyword evidence="11" id="KW-1185">Reference proteome</keyword>
<evidence type="ECO:0000313" key="10">
    <source>
        <dbReference type="EMBL" id="KAK8914505.1"/>
    </source>
</evidence>
<evidence type="ECO:0000256" key="4">
    <source>
        <dbReference type="ARBA" id="ARBA00023242"/>
    </source>
</evidence>
<accession>A0AAP0ATZ6</accession>
<evidence type="ECO:0000259" key="9">
    <source>
        <dbReference type="PROSITE" id="PS51213"/>
    </source>
</evidence>
<dbReference type="SUPFAM" id="SSF46689">
    <property type="entry name" value="Homeodomain-like"/>
    <property type="match status" value="1"/>
</dbReference>
<dbReference type="InterPro" id="IPR005539">
    <property type="entry name" value="ELK_dom"/>
</dbReference>
<feature type="domain" description="Homeobox" evidence="8">
    <location>
        <begin position="264"/>
        <end position="299"/>
    </location>
</feature>
<dbReference type="Pfam" id="PF05920">
    <property type="entry name" value="Homeobox_KN"/>
    <property type="match status" value="1"/>
</dbReference>
<dbReference type="CDD" id="cd00086">
    <property type="entry name" value="homeodomain"/>
    <property type="match status" value="1"/>
</dbReference>
<dbReference type="InterPro" id="IPR005541">
    <property type="entry name" value="KNOX2"/>
</dbReference>
<dbReference type="Pfam" id="PF03791">
    <property type="entry name" value="KNOX2"/>
    <property type="match status" value="1"/>
</dbReference>
<dbReference type="InterPro" id="IPR009057">
    <property type="entry name" value="Homeodomain-like_sf"/>
</dbReference>
<dbReference type="Pfam" id="PF03789">
    <property type="entry name" value="ELK"/>
    <property type="match status" value="1"/>
</dbReference>
<dbReference type="PANTHER" id="PTHR11850">
    <property type="entry name" value="HOMEOBOX PROTEIN TRANSCRIPTION FACTORS"/>
    <property type="match status" value="1"/>
</dbReference>
<feature type="DNA-binding region" description="Homeobox; TALE-type" evidence="5">
    <location>
        <begin position="265"/>
        <end position="300"/>
    </location>
</feature>
<feature type="region of interest" description="Disordered" evidence="7">
    <location>
        <begin position="163"/>
        <end position="212"/>
    </location>
</feature>
<evidence type="ECO:0000259" key="8">
    <source>
        <dbReference type="PROSITE" id="PS50071"/>
    </source>
</evidence>
<proteinExistence type="inferred from homology"/>
<dbReference type="InterPro" id="IPR005540">
    <property type="entry name" value="KNOX1"/>
</dbReference>
<evidence type="ECO:0000256" key="5">
    <source>
        <dbReference type="PROSITE-ProRule" id="PRU00108"/>
    </source>
</evidence>
<organism evidence="10 11">
    <name type="scientific">Platanthera zijinensis</name>
    <dbReference type="NCBI Taxonomy" id="2320716"/>
    <lineage>
        <taxon>Eukaryota</taxon>
        <taxon>Viridiplantae</taxon>
        <taxon>Streptophyta</taxon>
        <taxon>Embryophyta</taxon>
        <taxon>Tracheophyta</taxon>
        <taxon>Spermatophyta</taxon>
        <taxon>Magnoliopsida</taxon>
        <taxon>Liliopsida</taxon>
        <taxon>Asparagales</taxon>
        <taxon>Orchidaceae</taxon>
        <taxon>Orchidoideae</taxon>
        <taxon>Orchideae</taxon>
        <taxon>Orchidinae</taxon>
        <taxon>Platanthera</taxon>
    </lineage>
</organism>